<feature type="chain" id="PRO_5045483552" evidence="1">
    <location>
        <begin position="24"/>
        <end position="388"/>
    </location>
</feature>
<dbReference type="Gene3D" id="2.40.160.60">
    <property type="entry name" value="Outer membrane protein transport protein (OMPP1/FadL/TodX)"/>
    <property type="match status" value="1"/>
</dbReference>
<feature type="signal peptide" evidence="1">
    <location>
        <begin position="1"/>
        <end position="23"/>
    </location>
</feature>
<organism evidence="3 4">
    <name type="scientific">Joostella atrarenae</name>
    <dbReference type="NCBI Taxonomy" id="679257"/>
    <lineage>
        <taxon>Bacteria</taxon>
        <taxon>Pseudomonadati</taxon>
        <taxon>Bacteroidota</taxon>
        <taxon>Flavobacteriia</taxon>
        <taxon>Flavobacteriales</taxon>
        <taxon>Flavobacteriaceae</taxon>
        <taxon>Joostella</taxon>
    </lineage>
</organism>
<accession>A0ABS9J6S2</accession>
<keyword evidence="1" id="KW-0732">Signal</keyword>
<keyword evidence="4" id="KW-1185">Reference proteome</keyword>
<name>A0ABS9J6S2_9FLAO</name>
<gene>
    <name evidence="3" type="primary">porV</name>
    <name evidence="3" type="ORF">JM658_14925</name>
</gene>
<proteinExistence type="predicted"/>
<dbReference type="Proteomes" id="UP000829517">
    <property type="component" value="Unassembled WGS sequence"/>
</dbReference>
<dbReference type="NCBIfam" id="NF033709">
    <property type="entry name" value="PorV_fam"/>
    <property type="match status" value="1"/>
</dbReference>
<protein>
    <submittedName>
        <fullName evidence="3">Type IX secretion system outer membrane channel protein PorV</fullName>
    </submittedName>
</protein>
<evidence type="ECO:0000259" key="2">
    <source>
        <dbReference type="Pfam" id="PF19572"/>
    </source>
</evidence>
<comment type="caution">
    <text evidence="3">The sequence shown here is derived from an EMBL/GenBank/DDBJ whole genome shotgun (WGS) entry which is preliminary data.</text>
</comment>
<dbReference type="InterPro" id="IPR047799">
    <property type="entry name" value="T9SS_OM_PorV"/>
</dbReference>
<reference evidence="3 4" key="1">
    <citation type="submission" date="2021-01" db="EMBL/GenBank/DDBJ databases">
        <title>Genome sequencing of Joostella atrarenae M1-2 (= KCTC 23194).</title>
        <authorList>
            <person name="Zakaria M.R."/>
            <person name="Lam M.Q."/>
            <person name="Chong C.S."/>
        </authorList>
    </citation>
    <scope>NUCLEOTIDE SEQUENCE [LARGE SCALE GENOMIC DNA]</scope>
    <source>
        <strain evidence="3 4">M1-2</strain>
    </source>
</reference>
<sequence>MKLFSYPTIFLFLLFSGSLVAQSAPEDYRVITTAVPFLSIASDARGGGMGELGATTSTDVFSQQWNPAKYAFASRQYGVGISYTPYLSQLVNDIALINATFYSRINERSAWATSIRYFSLGDIETITENEALQGLAPIIERPNELAIDASYSLKLSETFSMAVAGRYLRSDLKIPSESIDASAASSFAVDVAGFYTSKELVYNNFNGVWKAGFNISNIGPKIKYDEEGRESPLPTNLKVGGGFDFIFDALNKLSLNAEFNKLLVPTPSDSNGDGVIDTQDDFYTESFFTGMFTSFADAPDGLSEELKEITWALGAEYVYNDSFALRTGYFHESEEKGSRKFFTLGAGFSFKSTNIDFSYLFSTSKVKNPLENTLRFSLTFNLGDEYVN</sequence>
<evidence type="ECO:0000256" key="1">
    <source>
        <dbReference type="SAM" id="SignalP"/>
    </source>
</evidence>
<dbReference type="InterPro" id="IPR045741">
    <property type="entry name" value="PorV"/>
</dbReference>
<evidence type="ECO:0000313" key="4">
    <source>
        <dbReference type="Proteomes" id="UP000829517"/>
    </source>
</evidence>
<dbReference type="RefSeq" id="WP_236960097.1">
    <property type="nucleotide sequence ID" value="NZ_JAETXX010000012.1"/>
</dbReference>
<evidence type="ECO:0000313" key="3">
    <source>
        <dbReference type="EMBL" id="MCF8716124.1"/>
    </source>
</evidence>
<dbReference type="EMBL" id="JAETXX010000012">
    <property type="protein sequence ID" value="MCF8716124.1"/>
    <property type="molecule type" value="Genomic_DNA"/>
</dbReference>
<dbReference type="NCBIfam" id="NF033710">
    <property type="entry name" value="T9SS_OM_PorV"/>
    <property type="match status" value="1"/>
</dbReference>
<dbReference type="Pfam" id="PF19572">
    <property type="entry name" value="PorV"/>
    <property type="match status" value="1"/>
</dbReference>
<feature type="domain" description="Type IX secretion system protein PorV" evidence="2">
    <location>
        <begin position="26"/>
        <end position="268"/>
    </location>
</feature>